<accession>A0A1U7CMB0</accession>
<evidence type="ECO:0000256" key="6">
    <source>
        <dbReference type="ARBA" id="ARBA00049024"/>
    </source>
</evidence>
<dbReference type="FunFam" id="3.40.309.10:FF:000006">
    <property type="entry name" value="Gamma-glutamyl phosphate reductase"/>
    <property type="match status" value="1"/>
</dbReference>
<evidence type="ECO:0000256" key="3">
    <source>
        <dbReference type="ARBA" id="ARBA00022650"/>
    </source>
</evidence>
<dbReference type="GO" id="GO:0005737">
    <property type="term" value="C:cytoplasm"/>
    <property type="evidence" value="ECO:0007669"/>
    <property type="project" value="UniProtKB-SubCell"/>
</dbReference>
<comment type="function">
    <text evidence="7">Catalyzes the NADPH-dependent reduction of L-glutamate 5-phosphate into L-glutamate 5-semialdehyde and phosphate. The product spontaneously undergoes cyclization to form 1-pyrroline-5-carboxylate.</text>
</comment>
<dbReference type="NCBIfam" id="TIGR00407">
    <property type="entry name" value="proA"/>
    <property type="match status" value="1"/>
</dbReference>
<comment type="pathway">
    <text evidence="1 7">Amino-acid biosynthesis; L-proline biosynthesis; L-glutamate 5-semialdehyde from L-glutamate: step 2/2.</text>
</comment>
<dbReference type="Gene3D" id="3.40.309.10">
    <property type="entry name" value="Aldehyde Dehydrogenase, Chain A, domain 2"/>
    <property type="match status" value="1"/>
</dbReference>
<dbReference type="OrthoDB" id="9809970at2"/>
<reference evidence="10" key="1">
    <citation type="submission" date="2016-12" db="EMBL/GenBank/DDBJ databases">
        <title>Comparative genomics of four Isosphaeraceae planctomycetes: a common pool of plasmids and glycoside hydrolase genes.</title>
        <authorList>
            <person name="Ivanova A."/>
        </authorList>
    </citation>
    <scope>NUCLEOTIDE SEQUENCE [LARGE SCALE GENOMIC DNA]</scope>
    <source>
        <strain evidence="10">PX4</strain>
    </source>
</reference>
<feature type="domain" description="Aldehyde dehydrogenase" evidence="8">
    <location>
        <begin position="30"/>
        <end position="308"/>
    </location>
</feature>
<name>A0A1U7CMB0_9BACT</name>
<dbReference type="SUPFAM" id="SSF53720">
    <property type="entry name" value="ALDH-like"/>
    <property type="match status" value="1"/>
</dbReference>
<evidence type="ECO:0000313" key="9">
    <source>
        <dbReference type="EMBL" id="APW60049.1"/>
    </source>
</evidence>
<dbReference type="InterPro" id="IPR000965">
    <property type="entry name" value="GPR_dom"/>
</dbReference>
<dbReference type="InterPro" id="IPR016163">
    <property type="entry name" value="Ald_DH_C"/>
</dbReference>
<organism evidence="9 10">
    <name type="scientific">Paludisphaera borealis</name>
    <dbReference type="NCBI Taxonomy" id="1387353"/>
    <lineage>
        <taxon>Bacteria</taxon>
        <taxon>Pseudomonadati</taxon>
        <taxon>Planctomycetota</taxon>
        <taxon>Planctomycetia</taxon>
        <taxon>Isosphaerales</taxon>
        <taxon>Isosphaeraceae</taxon>
        <taxon>Paludisphaera</taxon>
    </lineage>
</organism>
<dbReference type="UniPathway" id="UPA00098">
    <property type="reaction ID" value="UER00360"/>
</dbReference>
<dbReference type="CDD" id="cd07079">
    <property type="entry name" value="ALDH_F18-19_ProA-GPR"/>
    <property type="match status" value="1"/>
</dbReference>
<comment type="subcellular location">
    <subcellularLocation>
        <location evidence="7">Cytoplasm</location>
    </subcellularLocation>
</comment>
<evidence type="ECO:0000259" key="8">
    <source>
        <dbReference type="Pfam" id="PF00171"/>
    </source>
</evidence>
<dbReference type="GO" id="GO:0004350">
    <property type="term" value="F:glutamate-5-semialdehyde dehydrogenase activity"/>
    <property type="evidence" value="ECO:0007669"/>
    <property type="project" value="UniProtKB-UniRule"/>
</dbReference>
<dbReference type="InterPro" id="IPR016162">
    <property type="entry name" value="Ald_DH_N"/>
</dbReference>
<keyword evidence="7" id="KW-0963">Cytoplasm</keyword>
<dbReference type="NCBIfam" id="NF001221">
    <property type="entry name" value="PRK00197.1"/>
    <property type="match status" value="1"/>
</dbReference>
<dbReference type="InterPro" id="IPR015590">
    <property type="entry name" value="Aldehyde_DH_dom"/>
</dbReference>
<evidence type="ECO:0000256" key="1">
    <source>
        <dbReference type="ARBA" id="ARBA00004985"/>
    </source>
</evidence>
<sequence length="437" mass="46025">MAELDVATQPKTRENDPAAAELEAGCRDLAARVKKASRAMALAGGAAKNAWLAASASALVARASEILEANARDVAAAPSLGLNAAAVDRLTLNTKRIGEMARSLTEIAAQADPIGEVVRSGRRPNGLEVTQVRVPLGVIFMIYESRPNVTVDAAAICVKSGNAAILRGGKEALHSNRALHRILADELARCGLPEHAVELVTTTDRAAVGHLLALPEFIDLAIPRGGESLIRRVVAEAKMPVMKHYQGICAVYVDQAADPEIATRIIVNAKAQRPGVCNAAETLLVHRAIAPTWLPKAAEALAAAGVELRGDAEAKAIVPSMTAATAEDWDTEFLDKILAVKVVDSIDDAIAHIGRHGSSHTETIVTRDLAAARKFVAEIDSSAVIVNASTRFNDGGQLGLGAEIGISTDKYHARGPCGLNELTSTKWIVYGDGQIRE</sequence>
<dbReference type="PANTHER" id="PTHR11063">
    <property type="entry name" value="GLUTAMATE SEMIALDEHYDE DEHYDROGENASE"/>
    <property type="match status" value="1"/>
</dbReference>
<dbReference type="KEGG" id="pbor:BSF38_01511"/>
<dbReference type="Pfam" id="PF00171">
    <property type="entry name" value="Aldedh"/>
    <property type="match status" value="1"/>
</dbReference>
<evidence type="ECO:0000313" key="10">
    <source>
        <dbReference type="Proteomes" id="UP000186309"/>
    </source>
</evidence>
<keyword evidence="4 7" id="KW-0521">NADP</keyword>
<dbReference type="EC" id="1.2.1.41" evidence="7"/>
<dbReference type="STRING" id="1387353.BSF38_01511"/>
<evidence type="ECO:0000256" key="2">
    <source>
        <dbReference type="ARBA" id="ARBA00022605"/>
    </source>
</evidence>
<dbReference type="AlphaFoldDB" id="A0A1U7CMB0"/>
<evidence type="ECO:0000256" key="5">
    <source>
        <dbReference type="ARBA" id="ARBA00023002"/>
    </source>
</evidence>
<dbReference type="GO" id="GO:0050661">
    <property type="term" value="F:NADP binding"/>
    <property type="evidence" value="ECO:0007669"/>
    <property type="project" value="InterPro"/>
</dbReference>
<comment type="similarity">
    <text evidence="7">Belongs to the gamma-glutamyl phosphate reductase family.</text>
</comment>
<keyword evidence="5 7" id="KW-0560">Oxidoreductase</keyword>
<proteinExistence type="inferred from homology"/>
<dbReference type="HAMAP" id="MF_00412">
    <property type="entry name" value="ProA"/>
    <property type="match status" value="1"/>
</dbReference>
<evidence type="ECO:0000256" key="7">
    <source>
        <dbReference type="HAMAP-Rule" id="MF_00412"/>
    </source>
</evidence>
<dbReference type="PIRSF" id="PIRSF000151">
    <property type="entry name" value="GPR"/>
    <property type="match status" value="1"/>
</dbReference>
<dbReference type="EMBL" id="CP019082">
    <property type="protein sequence ID" value="APW60049.1"/>
    <property type="molecule type" value="Genomic_DNA"/>
</dbReference>
<dbReference type="PANTHER" id="PTHR11063:SF8">
    <property type="entry name" value="DELTA-1-PYRROLINE-5-CARBOXYLATE SYNTHASE"/>
    <property type="match status" value="1"/>
</dbReference>
<dbReference type="PROSITE" id="PS01223">
    <property type="entry name" value="PROA"/>
    <property type="match status" value="1"/>
</dbReference>
<keyword evidence="2 7" id="KW-0028">Amino-acid biosynthesis</keyword>
<keyword evidence="10" id="KW-1185">Reference proteome</keyword>
<dbReference type="InterPro" id="IPR020593">
    <property type="entry name" value="G-glutamylP_reductase_CS"/>
</dbReference>
<keyword evidence="3 7" id="KW-0641">Proline biosynthesis</keyword>
<comment type="catalytic activity">
    <reaction evidence="6 7">
        <text>L-glutamate 5-semialdehyde + phosphate + NADP(+) = L-glutamyl 5-phosphate + NADPH + H(+)</text>
        <dbReference type="Rhea" id="RHEA:19541"/>
        <dbReference type="ChEBI" id="CHEBI:15378"/>
        <dbReference type="ChEBI" id="CHEBI:43474"/>
        <dbReference type="ChEBI" id="CHEBI:57783"/>
        <dbReference type="ChEBI" id="CHEBI:58066"/>
        <dbReference type="ChEBI" id="CHEBI:58274"/>
        <dbReference type="ChEBI" id="CHEBI:58349"/>
        <dbReference type="EC" id="1.2.1.41"/>
    </reaction>
</comment>
<dbReference type="GO" id="GO:0055129">
    <property type="term" value="P:L-proline biosynthetic process"/>
    <property type="evidence" value="ECO:0007669"/>
    <property type="project" value="UniProtKB-UniRule"/>
</dbReference>
<protein>
    <recommendedName>
        <fullName evidence="7">Gamma-glutamyl phosphate reductase</fullName>
        <shortName evidence="7">GPR</shortName>
        <ecNumber evidence="7">1.2.1.41</ecNumber>
    </recommendedName>
    <alternativeName>
        <fullName evidence="7">Glutamate-5-semialdehyde dehydrogenase</fullName>
    </alternativeName>
    <alternativeName>
        <fullName evidence="7">Glutamyl-gamma-semialdehyde dehydrogenase</fullName>
        <shortName evidence="7">GSA dehydrogenase</shortName>
    </alternativeName>
</protein>
<evidence type="ECO:0000256" key="4">
    <source>
        <dbReference type="ARBA" id="ARBA00022857"/>
    </source>
</evidence>
<dbReference type="Proteomes" id="UP000186309">
    <property type="component" value="Chromosome"/>
</dbReference>
<dbReference type="InterPro" id="IPR012134">
    <property type="entry name" value="Glu-5-SA_DH"/>
</dbReference>
<dbReference type="InterPro" id="IPR016161">
    <property type="entry name" value="Ald_DH/histidinol_DH"/>
</dbReference>
<gene>
    <name evidence="7 9" type="primary">proA</name>
    <name evidence="9" type="ORF">BSF38_01511</name>
</gene>
<dbReference type="Gene3D" id="3.40.605.10">
    <property type="entry name" value="Aldehyde Dehydrogenase, Chain A, domain 1"/>
    <property type="match status" value="1"/>
</dbReference>